<accession>A0A1G4IBG1</accession>
<dbReference type="Proteomes" id="UP000195570">
    <property type="component" value="Unassembled WGS sequence"/>
</dbReference>
<gene>
    <name evidence="1" type="ORF">TEOVI_000083600</name>
</gene>
<name>A0A1G4IBG1_TRYEQ</name>
<comment type="caution">
    <text evidence="1">The sequence shown here is derived from an EMBL/GenBank/DDBJ whole genome shotgun (WGS) entry which is preliminary data.</text>
</comment>
<evidence type="ECO:0000313" key="2">
    <source>
        <dbReference type="Proteomes" id="UP000195570"/>
    </source>
</evidence>
<proteinExistence type="predicted"/>
<dbReference type="EMBL" id="CZPT02001189">
    <property type="protein sequence ID" value="SCU69270.1"/>
    <property type="molecule type" value="Genomic_DNA"/>
</dbReference>
<organism evidence="1 2">
    <name type="scientific">Trypanosoma equiperdum</name>
    <dbReference type="NCBI Taxonomy" id="5694"/>
    <lineage>
        <taxon>Eukaryota</taxon>
        <taxon>Discoba</taxon>
        <taxon>Euglenozoa</taxon>
        <taxon>Kinetoplastea</taxon>
        <taxon>Metakinetoplastina</taxon>
        <taxon>Trypanosomatida</taxon>
        <taxon>Trypanosomatidae</taxon>
        <taxon>Trypanosoma</taxon>
    </lineage>
</organism>
<reference evidence="1" key="1">
    <citation type="submission" date="2016-09" db="EMBL/GenBank/DDBJ databases">
        <authorList>
            <person name="Hebert L."/>
            <person name="Moumen B."/>
        </authorList>
    </citation>
    <scope>NUCLEOTIDE SEQUENCE [LARGE SCALE GENOMIC DNA]</scope>
    <source>
        <strain evidence="1">OVI</strain>
    </source>
</reference>
<dbReference type="AlphaFoldDB" id="A0A1G4IBG1"/>
<sequence length="124" mass="13941">MGNETFSPLALQKYGEREEKADSANSRCPLMAHALRVHFPFNTPMSVRALTLLGAPQTSASTRHTEKVLHIGLQLGRFWALNRGRRLCAFPLILFELPNDPFIIARRHSAAEGPSFVSRELWSL</sequence>
<dbReference type="RefSeq" id="XP_067080266.1">
    <property type="nucleotide sequence ID" value="XM_067224165.1"/>
</dbReference>
<protein>
    <submittedName>
        <fullName evidence="1">Uncharacterized protein</fullName>
    </submittedName>
</protein>
<keyword evidence="2" id="KW-1185">Reference proteome</keyword>
<evidence type="ECO:0000313" key="1">
    <source>
        <dbReference type="EMBL" id="SCU69270.1"/>
    </source>
</evidence>
<dbReference type="VEuPathDB" id="TriTrypDB:TEOVI_000083600"/>
<dbReference type="GeneID" id="92374776"/>